<dbReference type="AlphaFoldDB" id="A0A265UXP7"/>
<organism evidence="1 2">
    <name type="scientific">Winogradskyella aurantia</name>
    <dbReference type="NCBI Taxonomy" id="1915063"/>
    <lineage>
        <taxon>Bacteria</taxon>
        <taxon>Pseudomonadati</taxon>
        <taxon>Bacteroidota</taxon>
        <taxon>Flavobacteriia</taxon>
        <taxon>Flavobacteriales</taxon>
        <taxon>Flavobacteriaceae</taxon>
        <taxon>Winogradskyella</taxon>
    </lineage>
</organism>
<reference evidence="1 2" key="1">
    <citation type="submission" date="2017-05" db="EMBL/GenBank/DDBJ databases">
        <title>The draft genome sequence of Idiomarina salinarum WNB302.</title>
        <authorList>
            <person name="Sun Y."/>
            <person name="Chen B."/>
            <person name="Du Z."/>
        </authorList>
    </citation>
    <scope>NUCLEOTIDE SEQUENCE [LARGE SCALE GENOMIC DNA]</scope>
    <source>
        <strain evidence="1 2">WNB302</strain>
    </source>
</reference>
<name>A0A265UXP7_9FLAO</name>
<accession>A0A265UXP7</accession>
<proteinExistence type="predicted"/>
<dbReference type="EMBL" id="NGJN01000002">
    <property type="protein sequence ID" value="OZV70098.1"/>
    <property type="molecule type" value="Genomic_DNA"/>
</dbReference>
<dbReference type="RefSeq" id="WP_094967687.1">
    <property type="nucleotide sequence ID" value="NZ_NGJN01000002.1"/>
</dbReference>
<comment type="caution">
    <text evidence="1">The sequence shown here is derived from an EMBL/GenBank/DDBJ whole genome shotgun (WGS) entry which is preliminary data.</text>
</comment>
<evidence type="ECO:0000313" key="1">
    <source>
        <dbReference type="EMBL" id="OZV70098.1"/>
    </source>
</evidence>
<gene>
    <name evidence="1" type="ORF">CA834_05625</name>
</gene>
<dbReference type="Proteomes" id="UP000216840">
    <property type="component" value="Unassembled WGS sequence"/>
</dbReference>
<evidence type="ECO:0000313" key="2">
    <source>
        <dbReference type="Proteomes" id="UP000216840"/>
    </source>
</evidence>
<sequence>MTQKFYSAVIWIGLLMTTYLGHSQSNSSEERIDGYCDHIVVTIPGVHFDSLMKTLKSNIPRSLAIMPDNSKAFLIPSKSIPYVEFWNSSTSLYTGSQIALGSKEKEAIPKAQRYYGHKGTAYGELLTVGTEFASGHPYGGNFFVSYGQIGMSNPNDSVEVVRLKETRTLTPKTKTSIKDDYSFFRIRIEEYPDSFIATDTNGTLINTKFVESTPEAILGRGMGHVSLEFELAKAIYQERKEFKIGDDLKIIFDGNILIIILLQSQYEKF</sequence>
<keyword evidence="2" id="KW-1185">Reference proteome</keyword>
<protein>
    <submittedName>
        <fullName evidence="1">Uncharacterized protein</fullName>
    </submittedName>
</protein>